<evidence type="ECO:0000256" key="1">
    <source>
        <dbReference type="SAM" id="MobiDB-lite"/>
    </source>
</evidence>
<accession>A0ABQ5AFU2</accession>
<evidence type="ECO:0000313" key="2">
    <source>
        <dbReference type="EMBL" id="GJT00003.1"/>
    </source>
</evidence>
<reference evidence="2" key="1">
    <citation type="journal article" date="2022" name="Int. J. Mol. Sci.">
        <title>Draft Genome of Tanacetum Coccineum: Genomic Comparison of Closely Related Tanacetum-Family Plants.</title>
        <authorList>
            <person name="Yamashiro T."/>
            <person name="Shiraishi A."/>
            <person name="Nakayama K."/>
            <person name="Satake H."/>
        </authorList>
    </citation>
    <scope>NUCLEOTIDE SEQUENCE</scope>
</reference>
<dbReference type="EMBL" id="BQNB010012161">
    <property type="protein sequence ID" value="GJT00003.1"/>
    <property type="molecule type" value="Genomic_DNA"/>
</dbReference>
<sequence>MISAPWLEVRGGALNYSFDKSQKRCCVVDIDGDTHLTVMVDSSSGIADTDRRQKFAIKMEDDSEDGDDLVYVDEEPSHFTRSTRQCDVGSSRAHKGKHPAQTLISSRLSKPLMLEDEDDMEEDIGVSCDEADEPVLEFDDDDFGDY</sequence>
<feature type="compositionally biased region" description="Acidic residues" evidence="1">
    <location>
        <begin position="114"/>
        <end position="146"/>
    </location>
</feature>
<evidence type="ECO:0000313" key="3">
    <source>
        <dbReference type="Proteomes" id="UP001151760"/>
    </source>
</evidence>
<protein>
    <recommendedName>
        <fullName evidence="4">Transcription elongation factor Eaf N-terminal domain-containing protein</fullName>
    </recommendedName>
</protein>
<comment type="caution">
    <text evidence="2">The sequence shown here is derived from an EMBL/GenBank/DDBJ whole genome shotgun (WGS) entry which is preliminary data.</text>
</comment>
<feature type="region of interest" description="Disordered" evidence="1">
    <location>
        <begin position="81"/>
        <end position="146"/>
    </location>
</feature>
<name>A0ABQ5AFU2_9ASTR</name>
<organism evidence="2 3">
    <name type="scientific">Tanacetum coccineum</name>
    <dbReference type="NCBI Taxonomy" id="301880"/>
    <lineage>
        <taxon>Eukaryota</taxon>
        <taxon>Viridiplantae</taxon>
        <taxon>Streptophyta</taxon>
        <taxon>Embryophyta</taxon>
        <taxon>Tracheophyta</taxon>
        <taxon>Spermatophyta</taxon>
        <taxon>Magnoliopsida</taxon>
        <taxon>eudicotyledons</taxon>
        <taxon>Gunneridae</taxon>
        <taxon>Pentapetalae</taxon>
        <taxon>asterids</taxon>
        <taxon>campanulids</taxon>
        <taxon>Asterales</taxon>
        <taxon>Asteraceae</taxon>
        <taxon>Asteroideae</taxon>
        <taxon>Anthemideae</taxon>
        <taxon>Anthemidinae</taxon>
        <taxon>Tanacetum</taxon>
    </lineage>
</organism>
<proteinExistence type="predicted"/>
<dbReference type="Proteomes" id="UP001151760">
    <property type="component" value="Unassembled WGS sequence"/>
</dbReference>
<reference evidence="2" key="2">
    <citation type="submission" date="2022-01" db="EMBL/GenBank/DDBJ databases">
        <authorList>
            <person name="Yamashiro T."/>
            <person name="Shiraishi A."/>
            <person name="Satake H."/>
            <person name="Nakayama K."/>
        </authorList>
    </citation>
    <scope>NUCLEOTIDE SEQUENCE</scope>
</reference>
<gene>
    <name evidence="2" type="ORF">Tco_0821172</name>
</gene>
<keyword evidence="3" id="KW-1185">Reference proteome</keyword>
<evidence type="ECO:0008006" key="4">
    <source>
        <dbReference type="Google" id="ProtNLM"/>
    </source>
</evidence>